<organism evidence="2 3">
    <name type="scientific">Stemphylium lycopersici</name>
    <name type="common">Tomato gray leaf spot disease fungus</name>
    <name type="synonym">Thyrospora lycopersici</name>
    <dbReference type="NCBI Taxonomy" id="183478"/>
    <lineage>
        <taxon>Eukaryota</taxon>
        <taxon>Fungi</taxon>
        <taxon>Dikarya</taxon>
        <taxon>Ascomycota</taxon>
        <taxon>Pezizomycotina</taxon>
        <taxon>Dothideomycetes</taxon>
        <taxon>Pleosporomycetidae</taxon>
        <taxon>Pleosporales</taxon>
        <taxon>Pleosporineae</taxon>
        <taxon>Pleosporaceae</taxon>
        <taxon>Stemphylium</taxon>
    </lineage>
</organism>
<accession>A0A364N150</accession>
<feature type="region of interest" description="Disordered" evidence="1">
    <location>
        <begin position="108"/>
        <end position="181"/>
    </location>
</feature>
<dbReference type="EMBL" id="QGDH01000082">
    <property type="protein sequence ID" value="RAR08864.1"/>
    <property type="molecule type" value="Genomic_DNA"/>
</dbReference>
<evidence type="ECO:0000313" key="3">
    <source>
        <dbReference type="Proteomes" id="UP000249619"/>
    </source>
</evidence>
<reference evidence="3" key="1">
    <citation type="submission" date="2018-05" db="EMBL/GenBank/DDBJ databases">
        <title>Draft genome sequence of Stemphylium lycopersici strain CIDEFI 213.</title>
        <authorList>
            <person name="Medina R."/>
            <person name="Franco M.E.E."/>
            <person name="Lucentini C.G."/>
            <person name="Saparrat M.C.N."/>
            <person name="Balatti P.A."/>
        </authorList>
    </citation>
    <scope>NUCLEOTIDE SEQUENCE [LARGE SCALE GENOMIC DNA]</scope>
    <source>
        <strain evidence="3">CIDEFI 213</strain>
    </source>
</reference>
<comment type="caution">
    <text evidence="2">The sequence shown here is derived from an EMBL/GenBank/DDBJ whole genome shotgun (WGS) entry which is preliminary data.</text>
</comment>
<protein>
    <submittedName>
        <fullName evidence="2">Nuclear GTPase SLIP-GC</fullName>
    </submittedName>
</protein>
<feature type="compositionally biased region" description="Basic and acidic residues" evidence="1">
    <location>
        <begin position="108"/>
        <end position="122"/>
    </location>
</feature>
<evidence type="ECO:0000313" key="2">
    <source>
        <dbReference type="EMBL" id="RAR08864.1"/>
    </source>
</evidence>
<dbReference type="Proteomes" id="UP000249619">
    <property type="component" value="Unassembled WGS sequence"/>
</dbReference>
<dbReference type="AlphaFoldDB" id="A0A364N150"/>
<proteinExistence type="predicted"/>
<gene>
    <name evidence="2" type="ORF">DDE83_005781</name>
</gene>
<evidence type="ECO:0000256" key="1">
    <source>
        <dbReference type="SAM" id="MobiDB-lite"/>
    </source>
</evidence>
<keyword evidence="3" id="KW-1185">Reference proteome</keyword>
<sequence>MASISTSQLYEKTSFNKLATSTSSLHRLNLICKFSEQKVLGTYQIRHHLHNVQLHFNGNTVAESELIGAFLTPGENIVVFVASDLIQADAQDPALALLSKKHFDSEVNGRKCQDHAPGHPEAHSAQAMAERESLGNDIRSMYTPSRRHGRCSPAPRNTLGARHNRDSNHTNDSVPVSNQTSVKDELKLSPLLNSSLFQSFAEQRATGFDSDSVFRHDSSPEVSSQKKADFLNRNIWLFIELQDSDEETHLPA</sequence>
<feature type="compositionally biased region" description="Polar residues" evidence="1">
    <location>
        <begin position="170"/>
        <end position="181"/>
    </location>
</feature>
<name>A0A364N150_STELY</name>